<accession>A0AA88Y3Q8</accession>
<evidence type="ECO:0000313" key="3">
    <source>
        <dbReference type="Proteomes" id="UP001186944"/>
    </source>
</evidence>
<dbReference type="EMBL" id="VSWD01000009">
    <property type="protein sequence ID" value="KAK3093164.1"/>
    <property type="molecule type" value="Genomic_DNA"/>
</dbReference>
<gene>
    <name evidence="2" type="ORF">FSP39_012083</name>
</gene>
<dbReference type="Pfam" id="PF20720">
    <property type="entry name" value="nSTAND3"/>
    <property type="match status" value="1"/>
</dbReference>
<feature type="domain" description="Novel STAND NTPase 3" evidence="1">
    <location>
        <begin position="2"/>
        <end position="126"/>
    </location>
</feature>
<sequence>MAHELMLEITKMNSSYSPVIINEPSQWDEIVDGSRSLVIFIDDIFGKTNLDKKYLSAWEKRFDAMWACSSEGKVLLIIGCRKNILEEGKSTFEKYDLFKDEHTMDLSSPRYELSSNDKTGILMSYCIAFGVQTPSIPFDRNTLDKVLSHEEIRTIAQQRTLVGFPQLCNLFFTKPSFFEKGIDFFIHASEELVKDISFLRRRKRSEYAVLLYALLKNNCILSDDLDEQLMTDVCKVLNTSTLDCTDVQDLIVEQPLIAYLERSPVKKPLYQLKHITIFEAVLKSVSTSYPEFLLEHAHPNVLMSYIRSAN</sequence>
<comment type="caution">
    <text evidence="2">The sequence shown here is derived from an EMBL/GenBank/DDBJ whole genome shotgun (WGS) entry which is preliminary data.</text>
</comment>
<keyword evidence="3" id="KW-1185">Reference proteome</keyword>
<name>A0AA88Y3Q8_PINIB</name>
<dbReference type="AlphaFoldDB" id="A0AA88Y3Q8"/>
<dbReference type="Proteomes" id="UP001186944">
    <property type="component" value="Unassembled WGS sequence"/>
</dbReference>
<reference evidence="2" key="1">
    <citation type="submission" date="2019-08" db="EMBL/GenBank/DDBJ databases">
        <title>The improved chromosome-level genome for the pearl oyster Pinctada fucata martensii using PacBio sequencing and Hi-C.</title>
        <authorList>
            <person name="Zheng Z."/>
        </authorList>
    </citation>
    <scope>NUCLEOTIDE SEQUENCE</scope>
    <source>
        <strain evidence="2">ZZ-2019</strain>
        <tissue evidence="2">Adductor muscle</tissue>
    </source>
</reference>
<dbReference type="InterPro" id="IPR049050">
    <property type="entry name" value="nSTAND3"/>
</dbReference>
<organism evidence="2 3">
    <name type="scientific">Pinctada imbricata</name>
    <name type="common">Atlantic pearl-oyster</name>
    <name type="synonym">Pinctada martensii</name>
    <dbReference type="NCBI Taxonomy" id="66713"/>
    <lineage>
        <taxon>Eukaryota</taxon>
        <taxon>Metazoa</taxon>
        <taxon>Spiralia</taxon>
        <taxon>Lophotrochozoa</taxon>
        <taxon>Mollusca</taxon>
        <taxon>Bivalvia</taxon>
        <taxon>Autobranchia</taxon>
        <taxon>Pteriomorphia</taxon>
        <taxon>Pterioida</taxon>
        <taxon>Pterioidea</taxon>
        <taxon>Pteriidae</taxon>
        <taxon>Pinctada</taxon>
    </lineage>
</organism>
<protein>
    <recommendedName>
        <fullName evidence="1">Novel STAND NTPase 3 domain-containing protein</fullName>
    </recommendedName>
</protein>
<evidence type="ECO:0000313" key="2">
    <source>
        <dbReference type="EMBL" id="KAK3093164.1"/>
    </source>
</evidence>
<evidence type="ECO:0000259" key="1">
    <source>
        <dbReference type="Pfam" id="PF20720"/>
    </source>
</evidence>
<proteinExistence type="predicted"/>